<dbReference type="EMBL" id="UINC01142307">
    <property type="protein sequence ID" value="SVD30566.1"/>
    <property type="molecule type" value="Genomic_DNA"/>
</dbReference>
<gene>
    <name evidence="1" type="ORF">METZ01_LOCUS383420</name>
</gene>
<proteinExistence type="predicted"/>
<accession>A0A382U8E5</accession>
<evidence type="ECO:0000313" key="1">
    <source>
        <dbReference type="EMBL" id="SVD30566.1"/>
    </source>
</evidence>
<name>A0A382U8E5_9ZZZZ</name>
<organism evidence="1">
    <name type="scientific">marine metagenome</name>
    <dbReference type="NCBI Taxonomy" id="408172"/>
    <lineage>
        <taxon>unclassified sequences</taxon>
        <taxon>metagenomes</taxon>
        <taxon>ecological metagenomes</taxon>
    </lineage>
</organism>
<reference evidence="1" key="1">
    <citation type="submission" date="2018-05" db="EMBL/GenBank/DDBJ databases">
        <authorList>
            <person name="Lanie J.A."/>
            <person name="Ng W.-L."/>
            <person name="Kazmierczak K.M."/>
            <person name="Andrzejewski T.M."/>
            <person name="Davidsen T.M."/>
            <person name="Wayne K.J."/>
            <person name="Tettelin H."/>
            <person name="Glass J.I."/>
            <person name="Rusch D."/>
            <person name="Podicherti R."/>
            <person name="Tsui H.-C.T."/>
            <person name="Winkler M.E."/>
        </authorList>
    </citation>
    <scope>NUCLEOTIDE SEQUENCE</scope>
</reference>
<dbReference type="AlphaFoldDB" id="A0A382U8E5"/>
<protein>
    <submittedName>
        <fullName evidence="1">Uncharacterized protein</fullName>
    </submittedName>
</protein>
<sequence length="23" mass="2679">MALSTDSSEMDYYRYISDFAVTL</sequence>